<protein>
    <submittedName>
        <fullName evidence="1">Uncharacterized protein</fullName>
    </submittedName>
</protein>
<accession>A0A2P2QIJ3</accession>
<name>A0A2P2QIJ3_RHIMU</name>
<evidence type="ECO:0000313" key="1">
    <source>
        <dbReference type="EMBL" id="MBX66823.1"/>
    </source>
</evidence>
<proteinExistence type="predicted"/>
<organism evidence="1">
    <name type="scientific">Rhizophora mucronata</name>
    <name type="common">Asiatic mangrove</name>
    <dbReference type="NCBI Taxonomy" id="61149"/>
    <lineage>
        <taxon>Eukaryota</taxon>
        <taxon>Viridiplantae</taxon>
        <taxon>Streptophyta</taxon>
        <taxon>Embryophyta</taxon>
        <taxon>Tracheophyta</taxon>
        <taxon>Spermatophyta</taxon>
        <taxon>Magnoliopsida</taxon>
        <taxon>eudicotyledons</taxon>
        <taxon>Gunneridae</taxon>
        <taxon>Pentapetalae</taxon>
        <taxon>rosids</taxon>
        <taxon>fabids</taxon>
        <taxon>Malpighiales</taxon>
        <taxon>Rhizophoraceae</taxon>
        <taxon>Rhizophora</taxon>
    </lineage>
</organism>
<sequence length="38" mass="4328">MNFNKITIKACSFSIDKWEKLAHVIKIRTCAGKNISAF</sequence>
<dbReference type="EMBL" id="GGEC01086339">
    <property type="protein sequence ID" value="MBX66823.1"/>
    <property type="molecule type" value="Transcribed_RNA"/>
</dbReference>
<dbReference type="AlphaFoldDB" id="A0A2P2QIJ3"/>
<reference evidence="1" key="1">
    <citation type="submission" date="2018-02" db="EMBL/GenBank/DDBJ databases">
        <title>Rhizophora mucronata_Transcriptome.</title>
        <authorList>
            <person name="Meera S.P."/>
            <person name="Sreeshan A."/>
            <person name="Augustine A."/>
        </authorList>
    </citation>
    <scope>NUCLEOTIDE SEQUENCE</scope>
    <source>
        <tissue evidence="1">Leaf</tissue>
    </source>
</reference>